<proteinExistence type="predicted"/>
<sequence length="262" mass="28920">MALEYDIGYGELRLGTKFAFAIINRSNYEDPLSAYTNWAQDIAYFYGAAFVGGVGASLFANDNAKVNLPAHQYQFAPSVFQSISLGTILVVHILLFMMLKSQETSRYLSKSSKEAAVGYICGVYYVMGLCYCGLLCPSTAKNFVNVRNPSRLDLSWIASLAGAWAFRYGFATQVNMSPAKRPIFNARRRLVTDVQGVQRNTLIGSSISGIAWALKGMSIGPALIIMTCRPSISIVSFCFCYAAAYFAADQGQKMYLNNKHRR</sequence>
<keyword evidence="1" id="KW-0472">Membrane</keyword>
<feature type="transmembrane region" description="Helical" evidence="1">
    <location>
        <begin position="119"/>
        <end position="140"/>
    </location>
</feature>
<evidence type="ECO:0000313" key="3">
    <source>
        <dbReference type="Proteomes" id="UP000654370"/>
    </source>
</evidence>
<comment type="caution">
    <text evidence="2">The sequence shown here is derived from an EMBL/GenBank/DDBJ whole genome shotgun (WGS) entry which is preliminary data.</text>
</comment>
<dbReference type="AlphaFoldDB" id="A0A8H7UM56"/>
<keyword evidence="3" id="KW-1185">Reference proteome</keyword>
<dbReference type="EMBL" id="JAEPQZ010000002">
    <property type="protein sequence ID" value="KAG2184853.1"/>
    <property type="molecule type" value="Genomic_DNA"/>
</dbReference>
<reference evidence="2" key="1">
    <citation type="submission" date="2020-12" db="EMBL/GenBank/DDBJ databases">
        <title>Metabolic potential, ecology and presence of endohyphal bacteria is reflected in genomic diversity of Mucoromycotina.</title>
        <authorList>
            <person name="Muszewska A."/>
            <person name="Okrasinska A."/>
            <person name="Steczkiewicz K."/>
            <person name="Drgas O."/>
            <person name="Orlowska M."/>
            <person name="Perlinska-Lenart U."/>
            <person name="Aleksandrzak-Piekarczyk T."/>
            <person name="Szatraj K."/>
            <person name="Zielenkiewicz U."/>
            <person name="Pilsyk S."/>
            <person name="Malc E."/>
            <person name="Mieczkowski P."/>
            <person name="Kruszewska J.S."/>
            <person name="Biernat P."/>
            <person name="Pawlowska J."/>
        </authorList>
    </citation>
    <scope>NUCLEOTIDE SEQUENCE</scope>
    <source>
        <strain evidence="2">WA0000067209</strain>
    </source>
</reference>
<keyword evidence="1" id="KW-0812">Transmembrane</keyword>
<dbReference type="OrthoDB" id="2332246at2759"/>
<gene>
    <name evidence="2" type="ORF">INT43_000766</name>
</gene>
<dbReference type="Proteomes" id="UP000654370">
    <property type="component" value="Unassembled WGS sequence"/>
</dbReference>
<keyword evidence="1" id="KW-1133">Transmembrane helix</keyword>
<organism evidence="2 3">
    <name type="scientific">Mortierella isabellina</name>
    <name type="common">Filamentous fungus</name>
    <name type="synonym">Umbelopsis isabellina</name>
    <dbReference type="NCBI Taxonomy" id="91625"/>
    <lineage>
        <taxon>Eukaryota</taxon>
        <taxon>Fungi</taxon>
        <taxon>Fungi incertae sedis</taxon>
        <taxon>Mucoromycota</taxon>
        <taxon>Mucoromycotina</taxon>
        <taxon>Umbelopsidomycetes</taxon>
        <taxon>Umbelopsidales</taxon>
        <taxon>Umbelopsidaceae</taxon>
        <taxon>Umbelopsis</taxon>
    </lineage>
</organism>
<accession>A0A8H7UM56</accession>
<name>A0A8H7UM56_MORIS</name>
<feature type="transmembrane region" description="Helical" evidence="1">
    <location>
        <begin position="222"/>
        <end position="248"/>
    </location>
</feature>
<evidence type="ECO:0000256" key="1">
    <source>
        <dbReference type="SAM" id="Phobius"/>
    </source>
</evidence>
<protein>
    <submittedName>
        <fullName evidence="2">Uncharacterized protein</fullName>
    </submittedName>
</protein>
<feature type="transmembrane region" description="Helical" evidence="1">
    <location>
        <begin position="42"/>
        <end position="60"/>
    </location>
</feature>
<evidence type="ECO:0000313" key="2">
    <source>
        <dbReference type="EMBL" id="KAG2184853.1"/>
    </source>
</evidence>
<feature type="transmembrane region" description="Helical" evidence="1">
    <location>
        <begin position="80"/>
        <end position="99"/>
    </location>
</feature>
<feature type="transmembrane region" description="Helical" evidence="1">
    <location>
        <begin position="152"/>
        <end position="170"/>
    </location>
</feature>